<keyword evidence="2" id="KW-0812">Transmembrane</keyword>
<dbReference type="Gene3D" id="3.40.33.10">
    <property type="entry name" value="CAP"/>
    <property type="match status" value="1"/>
</dbReference>
<gene>
    <name evidence="4" type="ORF">GCM10022399_04940</name>
</gene>
<feature type="domain" description="SCP" evidence="3">
    <location>
        <begin position="145"/>
        <end position="260"/>
    </location>
</feature>
<feature type="compositionally biased region" description="Low complexity" evidence="1">
    <location>
        <begin position="117"/>
        <end position="131"/>
    </location>
</feature>
<dbReference type="Proteomes" id="UP001501468">
    <property type="component" value="Unassembled WGS sequence"/>
</dbReference>
<feature type="compositionally biased region" description="Low complexity" evidence="1">
    <location>
        <begin position="78"/>
        <end position="98"/>
    </location>
</feature>
<organism evidence="4 5">
    <name type="scientific">Terrabacter ginsenosidimutans</name>
    <dbReference type="NCBI Taxonomy" id="490575"/>
    <lineage>
        <taxon>Bacteria</taxon>
        <taxon>Bacillati</taxon>
        <taxon>Actinomycetota</taxon>
        <taxon>Actinomycetes</taxon>
        <taxon>Micrococcales</taxon>
        <taxon>Intrasporangiaceae</taxon>
        <taxon>Terrabacter</taxon>
    </lineage>
</organism>
<keyword evidence="5" id="KW-1185">Reference proteome</keyword>
<evidence type="ECO:0000256" key="1">
    <source>
        <dbReference type="SAM" id="MobiDB-lite"/>
    </source>
</evidence>
<evidence type="ECO:0000259" key="3">
    <source>
        <dbReference type="Pfam" id="PF00188"/>
    </source>
</evidence>
<comment type="caution">
    <text evidence="4">The sequence shown here is derived from an EMBL/GenBank/DDBJ whole genome shotgun (WGS) entry which is preliminary data.</text>
</comment>
<dbReference type="RefSeq" id="WP_344941030.1">
    <property type="nucleotide sequence ID" value="NZ_BAABDC010000001.1"/>
</dbReference>
<proteinExistence type="predicted"/>
<dbReference type="Pfam" id="PF00188">
    <property type="entry name" value="CAP"/>
    <property type="match status" value="1"/>
</dbReference>
<dbReference type="PANTHER" id="PTHR31157">
    <property type="entry name" value="SCP DOMAIN-CONTAINING PROTEIN"/>
    <property type="match status" value="1"/>
</dbReference>
<feature type="transmembrane region" description="Helical" evidence="2">
    <location>
        <begin position="15"/>
        <end position="34"/>
    </location>
</feature>
<name>A0ABP7CNF1_9MICO</name>
<dbReference type="SUPFAM" id="SSF55797">
    <property type="entry name" value="PR-1-like"/>
    <property type="match status" value="1"/>
</dbReference>
<feature type="region of interest" description="Disordered" evidence="1">
    <location>
        <begin position="42"/>
        <end position="136"/>
    </location>
</feature>
<sequence>MGRHTDPAIIGSRRGAVVTLVVSALLVLGGFVILNQARDLRILPDQPPTPSVPATPTSRVDDVEEPSRTPPTTGGGTASTPTSTLPSATASPRPSLTTRAPAPLVTAAQPARTPTVRPSGAPSPTTSAASSVPPPRAGVAHQVVALVNIERARAGCDPVSADAALQSAAQGHSDDMAARDYFSHTSPAGSTFADRIRAAGYRGGSIAENIAAGQRSAKAVMDAWMASPGHRANILNCTYRDIGVGYATGGSYGTYWTQTFGG</sequence>
<dbReference type="PANTHER" id="PTHR31157:SF1">
    <property type="entry name" value="SCP DOMAIN-CONTAINING PROTEIN"/>
    <property type="match status" value="1"/>
</dbReference>
<protein>
    <recommendedName>
        <fullName evidence="3">SCP domain-containing protein</fullName>
    </recommendedName>
</protein>
<dbReference type="InterPro" id="IPR035940">
    <property type="entry name" value="CAP_sf"/>
</dbReference>
<dbReference type="InterPro" id="IPR014044">
    <property type="entry name" value="CAP_dom"/>
</dbReference>
<dbReference type="EMBL" id="BAABDC010000001">
    <property type="protein sequence ID" value="GAA3691895.1"/>
    <property type="molecule type" value="Genomic_DNA"/>
</dbReference>
<evidence type="ECO:0000256" key="2">
    <source>
        <dbReference type="SAM" id="Phobius"/>
    </source>
</evidence>
<reference evidence="5" key="1">
    <citation type="journal article" date="2019" name="Int. J. Syst. Evol. Microbiol.">
        <title>The Global Catalogue of Microorganisms (GCM) 10K type strain sequencing project: providing services to taxonomists for standard genome sequencing and annotation.</title>
        <authorList>
            <consortium name="The Broad Institute Genomics Platform"/>
            <consortium name="The Broad Institute Genome Sequencing Center for Infectious Disease"/>
            <person name="Wu L."/>
            <person name="Ma J."/>
        </authorList>
    </citation>
    <scope>NUCLEOTIDE SEQUENCE [LARGE SCALE GENOMIC DNA]</scope>
    <source>
        <strain evidence="5">JCM 17125</strain>
    </source>
</reference>
<evidence type="ECO:0000313" key="4">
    <source>
        <dbReference type="EMBL" id="GAA3691895.1"/>
    </source>
</evidence>
<dbReference type="CDD" id="cd05379">
    <property type="entry name" value="CAP_bacterial"/>
    <property type="match status" value="1"/>
</dbReference>
<evidence type="ECO:0000313" key="5">
    <source>
        <dbReference type="Proteomes" id="UP001501468"/>
    </source>
</evidence>
<keyword evidence="2" id="KW-0472">Membrane</keyword>
<accession>A0ABP7CNF1</accession>
<keyword evidence="2" id="KW-1133">Transmembrane helix</keyword>